<gene>
    <name evidence="1" type="ORF">SAMN05444422_11247</name>
</gene>
<dbReference type="EMBL" id="FOKW01000012">
    <property type="protein sequence ID" value="SFC61993.1"/>
    <property type="molecule type" value="Genomic_DNA"/>
</dbReference>
<dbReference type="AlphaFoldDB" id="A0A1I1KV35"/>
<dbReference type="GO" id="GO:0019546">
    <property type="term" value="P:L-arginine deiminase pathway"/>
    <property type="evidence" value="ECO:0007669"/>
    <property type="project" value="TreeGrafter"/>
</dbReference>
<sequence length="486" mass="55148">MSNQSPKHTDDLPKVQATAEWDPLQAVRMHLPGTETFVGIMDPEPNLFLDDFSLVEAQQEHLSLSRDLEEALPVDDPIHYLHDDLANGGGMSALLSSRVDFDLSELEEEVRVNRRDELWSRLHELNPHTQMQAVLSNAKVIRHRADAEEDVPGSNPDRWDTTSVQLEQPLTNMYFQRDQQFVTKNGVVLCSMKEDTRKPEVDIARASWKALDGNQFDVDIVADMSQVHEHDVTEYVPERDDIQSTEVLVEGGDFYPAGEFSLLGVSAKVPEGTAYPEHDIAEDDTEYVHRTSYAAGHRLLMDDAFGTSEVGLVRAPFEAAQENKDDDNGEVEMDIMHLDTWFNFVDEDLAVAHKELVDNTTLDVYRRVEDEEKPYVLDRPDVNFGDYLREKGFEIVDVYDYVDPDHPDVDTALKAITNFLTLGPRKILPVRFSEDDDCVMRQFVTGLQEDYDVTVVPDGEGRKIINLRAGYGAIHCMTTPLRRVPE</sequence>
<reference evidence="2" key="1">
    <citation type="submission" date="2016-10" db="EMBL/GenBank/DDBJ databases">
        <authorList>
            <person name="Varghese N."/>
            <person name="Submissions S."/>
        </authorList>
    </citation>
    <scope>NUCLEOTIDE SEQUENCE [LARGE SCALE GENOMIC DNA]</scope>
    <source>
        <strain evidence="2">DSM 13078</strain>
    </source>
</reference>
<dbReference type="PANTHER" id="PTHR47271:SF2">
    <property type="entry name" value="ARGININE DEIMINASE"/>
    <property type="match status" value="1"/>
</dbReference>
<dbReference type="Proteomes" id="UP000199161">
    <property type="component" value="Unassembled WGS sequence"/>
</dbReference>
<dbReference type="Gene3D" id="3.75.10.10">
    <property type="entry name" value="L-arginine/glycine Amidinotransferase, Chain A"/>
    <property type="match status" value="1"/>
</dbReference>
<dbReference type="GO" id="GO:0016990">
    <property type="term" value="F:arginine deiminase activity"/>
    <property type="evidence" value="ECO:0007669"/>
    <property type="project" value="TreeGrafter"/>
</dbReference>
<organism evidence="1 2">
    <name type="scientific">Natronobacterium haloterrestre</name>
    <name type="common">Halobiforma haloterrestris</name>
    <dbReference type="NCBI Taxonomy" id="148448"/>
    <lineage>
        <taxon>Archaea</taxon>
        <taxon>Methanobacteriati</taxon>
        <taxon>Methanobacteriota</taxon>
        <taxon>Stenosarchaea group</taxon>
        <taxon>Halobacteria</taxon>
        <taxon>Halobacteriales</taxon>
        <taxon>Natrialbaceae</taxon>
        <taxon>Natronobacterium</taxon>
    </lineage>
</organism>
<protein>
    <submittedName>
        <fullName evidence="1">Arginine deiminase</fullName>
    </submittedName>
</protein>
<dbReference type="PANTHER" id="PTHR47271">
    <property type="entry name" value="ARGININE DEIMINASE"/>
    <property type="match status" value="1"/>
</dbReference>
<name>A0A1I1KV35_NATHA</name>
<dbReference type="Pfam" id="PF02274">
    <property type="entry name" value="ADI"/>
    <property type="match status" value="2"/>
</dbReference>
<dbReference type="RefSeq" id="WP_089789563.1">
    <property type="nucleotide sequence ID" value="NZ_FOKW01000012.1"/>
</dbReference>
<dbReference type="SUPFAM" id="SSF55909">
    <property type="entry name" value="Pentein"/>
    <property type="match status" value="1"/>
</dbReference>
<evidence type="ECO:0000313" key="1">
    <source>
        <dbReference type="EMBL" id="SFC61993.1"/>
    </source>
</evidence>
<keyword evidence="2" id="KW-1185">Reference proteome</keyword>
<evidence type="ECO:0000313" key="2">
    <source>
        <dbReference type="Proteomes" id="UP000199161"/>
    </source>
</evidence>
<proteinExistence type="predicted"/>
<dbReference type="OrthoDB" id="371705at2157"/>
<accession>A0A1I1KV35</accession>